<dbReference type="Gene3D" id="1.10.287.70">
    <property type="match status" value="1"/>
</dbReference>
<evidence type="ECO:0000256" key="1">
    <source>
        <dbReference type="ARBA" id="ARBA00004651"/>
    </source>
</evidence>
<dbReference type="GO" id="GO:0050906">
    <property type="term" value="P:detection of stimulus involved in sensory perception"/>
    <property type="evidence" value="ECO:0007669"/>
    <property type="project" value="UniProtKB-ARBA"/>
</dbReference>
<keyword evidence="4 9" id="KW-0812">Transmembrane</keyword>
<reference evidence="11 12" key="1">
    <citation type="submission" date="2019-05" db="EMBL/GenBank/DDBJ databases">
        <title>Another draft genome of Portunus trituberculatus and its Hox gene families provides insights of decapod evolution.</title>
        <authorList>
            <person name="Jeong J.-H."/>
            <person name="Song I."/>
            <person name="Kim S."/>
            <person name="Choi T."/>
            <person name="Kim D."/>
            <person name="Ryu S."/>
            <person name="Kim W."/>
        </authorList>
    </citation>
    <scope>NUCLEOTIDE SEQUENCE [LARGE SCALE GENOMIC DNA]</scope>
    <source>
        <tissue evidence="11">Muscle</tissue>
    </source>
</reference>
<comment type="similarity">
    <text evidence="2">Belongs to the glutamate-gated ion channel (TC 1.A.10.1) family.</text>
</comment>
<dbReference type="InterPro" id="IPR001320">
    <property type="entry name" value="Iontro_rcpt_C"/>
</dbReference>
<comment type="subcellular location">
    <subcellularLocation>
        <location evidence="1">Cell membrane</location>
        <topology evidence="1">Multi-pass membrane protein</topology>
    </subcellularLocation>
</comment>
<evidence type="ECO:0000256" key="7">
    <source>
        <dbReference type="ARBA" id="ARBA00023170"/>
    </source>
</evidence>
<evidence type="ECO:0000256" key="4">
    <source>
        <dbReference type="ARBA" id="ARBA00022692"/>
    </source>
</evidence>
<dbReference type="OrthoDB" id="6375714at2759"/>
<evidence type="ECO:0000313" key="12">
    <source>
        <dbReference type="Proteomes" id="UP000324222"/>
    </source>
</evidence>
<evidence type="ECO:0000256" key="5">
    <source>
        <dbReference type="ARBA" id="ARBA00022989"/>
    </source>
</evidence>
<evidence type="ECO:0000313" key="11">
    <source>
        <dbReference type="EMBL" id="MPC33430.1"/>
    </source>
</evidence>
<evidence type="ECO:0000259" key="10">
    <source>
        <dbReference type="Pfam" id="PF00060"/>
    </source>
</evidence>
<gene>
    <name evidence="11" type="primary">Grik2_0</name>
    <name evidence="11" type="ORF">E2C01_026780</name>
</gene>
<keyword evidence="6 9" id="KW-0472">Membrane</keyword>
<feature type="transmembrane region" description="Helical" evidence="9">
    <location>
        <begin position="323"/>
        <end position="343"/>
    </location>
</feature>
<sequence>MEIVGNRIPSRVVWQVPYARGRTPPGHWFSLSPHRLSAPLAPTLEEFWLPLYSAHPSCGDEDKGRKRERCWERREADSRSPFIEPVIAGTLLYKYLIVAALHVTRSRWLSEISYIFCGISWRAQGNVTSLRYPCTDHGEHDVAVVIVREEKLASLEAPPQWLTPEAVLVLVVTGYCDFEELSRSPFLGTPSVAFLCPSQGNTTYQVVTRFASDEWHSLGLWDPDSFSTWDDLFHDRFADFEGKVLRMSCSYDDVPLLHETEDGSVDGSNIRIISAMSQWLNFTPVYEVPTDGNSPVADGRFGLMLRVPPPLPRWMNLLFPYTMMVWALLAGMMVLVGLTFYLLNLRTFPLSLARSFLVTVKGMVGQSVGRVPASWVSRSFLGLWWFVMLVLDISYTCNLIAVLTVPVYPARIHTFDQLAGSDLRVCMLDYGEFVPEALLTSTDASLTTIGAKVDLTPEDETLRFSGEEACVERVMAGTHAHIETFSYLKILYRILGVNSEVYHLKVQLYEGNLAFFFRKGTPWRHKFNMGLQRLVEAGLVYKWHSQIMDEFPAGNGERREREPTELTLGHLQSSFLILGLGAGLAVLVFLMEFFLYSRQATLAKPRGGAYIVYVLECSAKHDNDLK</sequence>
<protein>
    <submittedName>
        <fullName evidence="11">Glutamate receptor ionotropic, kainate 2</fullName>
    </submittedName>
</protein>
<keyword evidence="7 11" id="KW-0675">Receptor</keyword>
<dbReference type="InterPro" id="IPR052192">
    <property type="entry name" value="Insect_Ionotropic_Sensory_Rcpt"/>
</dbReference>
<name>A0A5B7EG79_PORTR</name>
<evidence type="ECO:0000256" key="9">
    <source>
        <dbReference type="SAM" id="Phobius"/>
    </source>
</evidence>
<evidence type="ECO:0000256" key="3">
    <source>
        <dbReference type="ARBA" id="ARBA00022475"/>
    </source>
</evidence>
<feature type="domain" description="Ionotropic glutamate receptor C-terminal" evidence="10">
    <location>
        <begin position="324"/>
        <end position="581"/>
    </location>
</feature>
<dbReference type="AlphaFoldDB" id="A0A5B7EG79"/>
<keyword evidence="8" id="KW-0325">Glycoprotein</keyword>
<dbReference type="EMBL" id="VSRR010002834">
    <property type="protein sequence ID" value="MPC33430.1"/>
    <property type="molecule type" value="Genomic_DNA"/>
</dbReference>
<keyword evidence="12" id="KW-1185">Reference proteome</keyword>
<evidence type="ECO:0000256" key="2">
    <source>
        <dbReference type="ARBA" id="ARBA00008685"/>
    </source>
</evidence>
<evidence type="ECO:0000256" key="6">
    <source>
        <dbReference type="ARBA" id="ARBA00023136"/>
    </source>
</evidence>
<dbReference type="GO" id="GO:0015276">
    <property type="term" value="F:ligand-gated monoatomic ion channel activity"/>
    <property type="evidence" value="ECO:0007669"/>
    <property type="project" value="InterPro"/>
</dbReference>
<evidence type="ECO:0000256" key="8">
    <source>
        <dbReference type="ARBA" id="ARBA00023180"/>
    </source>
</evidence>
<keyword evidence="3" id="KW-1003">Cell membrane</keyword>
<keyword evidence="5 9" id="KW-1133">Transmembrane helix</keyword>
<feature type="transmembrane region" description="Helical" evidence="9">
    <location>
        <begin position="575"/>
        <end position="596"/>
    </location>
</feature>
<organism evidence="11 12">
    <name type="scientific">Portunus trituberculatus</name>
    <name type="common">Swimming crab</name>
    <name type="synonym">Neptunus trituberculatus</name>
    <dbReference type="NCBI Taxonomy" id="210409"/>
    <lineage>
        <taxon>Eukaryota</taxon>
        <taxon>Metazoa</taxon>
        <taxon>Ecdysozoa</taxon>
        <taxon>Arthropoda</taxon>
        <taxon>Crustacea</taxon>
        <taxon>Multicrustacea</taxon>
        <taxon>Malacostraca</taxon>
        <taxon>Eumalacostraca</taxon>
        <taxon>Eucarida</taxon>
        <taxon>Decapoda</taxon>
        <taxon>Pleocyemata</taxon>
        <taxon>Brachyura</taxon>
        <taxon>Eubrachyura</taxon>
        <taxon>Portunoidea</taxon>
        <taxon>Portunidae</taxon>
        <taxon>Portuninae</taxon>
        <taxon>Portunus</taxon>
    </lineage>
</organism>
<feature type="transmembrane region" description="Helical" evidence="9">
    <location>
        <begin position="383"/>
        <end position="408"/>
    </location>
</feature>
<proteinExistence type="inferred from homology"/>
<dbReference type="Proteomes" id="UP000324222">
    <property type="component" value="Unassembled WGS sequence"/>
</dbReference>
<comment type="caution">
    <text evidence="11">The sequence shown here is derived from an EMBL/GenBank/DDBJ whole genome shotgun (WGS) entry which is preliminary data.</text>
</comment>
<dbReference type="PANTHER" id="PTHR42643:SF24">
    <property type="entry name" value="IONOTROPIC RECEPTOR 60A"/>
    <property type="match status" value="1"/>
</dbReference>
<dbReference type="PANTHER" id="PTHR42643">
    <property type="entry name" value="IONOTROPIC RECEPTOR 20A-RELATED"/>
    <property type="match status" value="1"/>
</dbReference>
<dbReference type="GO" id="GO:0005886">
    <property type="term" value="C:plasma membrane"/>
    <property type="evidence" value="ECO:0007669"/>
    <property type="project" value="UniProtKB-SubCell"/>
</dbReference>
<dbReference type="SUPFAM" id="SSF53850">
    <property type="entry name" value="Periplasmic binding protein-like II"/>
    <property type="match status" value="1"/>
</dbReference>
<dbReference type="Pfam" id="PF00060">
    <property type="entry name" value="Lig_chan"/>
    <property type="match status" value="1"/>
</dbReference>
<accession>A0A5B7EG79</accession>